<evidence type="ECO:0000313" key="5">
    <source>
        <dbReference type="Proteomes" id="UP000039324"/>
    </source>
</evidence>
<accession>A0A0G4IYR5</accession>
<dbReference type="GO" id="GO:0004540">
    <property type="term" value="F:RNA nuclease activity"/>
    <property type="evidence" value="ECO:0007669"/>
    <property type="project" value="TreeGrafter"/>
</dbReference>
<gene>
    <name evidence="4" type="ORF">PBRA_007889</name>
</gene>
<dbReference type="GO" id="GO:0003723">
    <property type="term" value="F:RNA binding"/>
    <property type="evidence" value="ECO:0007669"/>
    <property type="project" value="TreeGrafter"/>
</dbReference>
<dbReference type="AlphaFoldDB" id="A0A0G4IYR5"/>
<evidence type="ECO:0000313" key="4">
    <source>
        <dbReference type="EMBL" id="CEP00156.1"/>
    </source>
</evidence>
<organism evidence="4 5">
    <name type="scientific">Plasmodiophora brassicae</name>
    <name type="common">Clubroot disease agent</name>
    <dbReference type="NCBI Taxonomy" id="37360"/>
    <lineage>
        <taxon>Eukaryota</taxon>
        <taxon>Sar</taxon>
        <taxon>Rhizaria</taxon>
        <taxon>Endomyxa</taxon>
        <taxon>Phytomyxea</taxon>
        <taxon>Plasmodiophorida</taxon>
        <taxon>Plasmodiophoridae</taxon>
        <taxon>Plasmodiophora</taxon>
    </lineage>
</organism>
<dbReference type="OrthoDB" id="2142040at2759"/>
<dbReference type="Pfam" id="PF12796">
    <property type="entry name" value="Ank_2"/>
    <property type="match status" value="2"/>
</dbReference>
<dbReference type="SMART" id="SM00248">
    <property type="entry name" value="ANK"/>
    <property type="match status" value="5"/>
</dbReference>
<feature type="repeat" description="ANK" evidence="3">
    <location>
        <begin position="350"/>
        <end position="369"/>
    </location>
</feature>
<keyword evidence="5" id="KW-1185">Reference proteome</keyword>
<dbReference type="PROSITE" id="PS50297">
    <property type="entry name" value="ANK_REP_REGION"/>
    <property type="match status" value="2"/>
</dbReference>
<dbReference type="PANTHER" id="PTHR24141">
    <property type="entry name" value="2-5A-DEPENDENT RIBONUCLEASE"/>
    <property type="match status" value="1"/>
</dbReference>
<dbReference type="GO" id="GO:0006396">
    <property type="term" value="P:RNA processing"/>
    <property type="evidence" value="ECO:0007669"/>
    <property type="project" value="TreeGrafter"/>
</dbReference>
<dbReference type="SUPFAM" id="SSF48403">
    <property type="entry name" value="Ankyrin repeat"/>
    <property type="match status" value="1"/>
</dbReference>
<dbReference type="STRING" id="37360.A0A0G4IYR5"/>
<evidence type="ECO:0000256" key="2">
    <source>
        <dbReference type="ARBA" id="ARBA00023043"/>
    </source>
</evidence>
<feature type="repeat" description="ANK" evidence="3">
    <location>
        <begin position="246"/>
        <end position="269"/>
    </location>
</feature>
<keyword evidence="2 3" id="KW-0040">ANK repeat</keyword>
<keyword evidence="1" id="KW-0677">Repeat</keyword>
<dbReference type="PROSITE" id="PS50088">
    <property type="entry name" value="ANK_REPEAT"/>
    <property type="match status" value="2"/>
</dbReference>
<dbReference type="EMBL" id="CDSF01000098">
    <property type="protein sequence ID" value="CEP00156.1"/>
    <property type="molecule type" value="Genomic_DNA"/>
</dbReference>
<proteinExistence type="predicted"/>
<dbReference type="Proteomes" id="UP000039324">
    <property type="component" value="Unassembled WGS sequence"/>
</dbReference>
<dbReference type="InterPro" id="IPR036770">
    <property type="entry name" value="Ankyrin_rpt-contain_sf"/>
</dbReference>
<evidence type="ECO:0000256" key="1">
    <source>
        <dbReference type="ARBA" id="ARBA00022737"/>
    </source>
</evidence>
<sequence length="409" mass="45597">MSSGNRTHRIVVSPGLLLTFILAVNVIDAARLISKDGAVFMLNDIIPLAQHSRMIQRMINAGVDRIGNVLLPNVFDSHLRLIVGFAKRFSPLEKKYQVHLAADWLQKRFQELGQDGTVGEFVQALEYLQMPSMLVAMGWMLRLRFPDWLACTTDRAAFRERPEAYRLIAGPIRLYHLAKKYRDTNAAEHICNLVVSGSNASHVDAKVWGWGGNVLHCAAHDGEEFVVDMLLHLSGIKVNAHADRDLKKTPLHYAAEEGHPVVVRLLLQHPDIQVNARDDDDCAPLHLARSGDVVRELLHHPGVNVNVEAGQPQWTPLLLAAQQDRAEVVEALLLAADIRVNQPSANMVWTPLHWAASLGHIDVVQVLLRDKRVEINPLDLLRRTPLTLAMLAGRPTIAVELAAREATVY</sequence>
<dbReference type="InterPro" id="IPR002110">
    <property type="entry name" value="Ankyrin_rpt"/>
</dbReference>
<reference evidence="4 5" key="1">
    <citation type="submission" date="2015-02" db="EMBL/GenBank/DDBJ databases">
        <authorList>
            <person name="Chooi Y.-H."/>
        </authorList>
    </citation>
    <scope>NUCLEOTIDE SEQUENCE [LARGE SCALE GENOMIC DNA]</scope>
    <source>
        <strain evidence="4">E3</strain>
    </source>
</reference>
<evidence type="ECO:0000256" key="3">
    <source>
        <dbReference type="PROSITE-ProRule" id="PRU00023"/>
    </source>
</evidence>
<dbReference type="PANTHER" id="PTHR24141:SF1">
    <property type="entry name" value="2-5A-DEPENDENT RIBONUCLEASE"/>
    <property type="match status" value="1"/>
</dbReference>
<protein>
    <submittedName>
        <fullName evidence="4">Uncharacterized protein</fullName>
    </submittedName>
</protein>
<name>A0A0G4IYR5_PLABS</name>
<dbReference type="Gene3D" id="1.25.40.20">
    <property type="entry name" value="Ankyrin repeat-containing domain"/>
    <property type="match status" value="2"/>
</dbReference>
<dbReference type="Pfam" id="PF00023">
    <property type="entry name" value="Ank"/>
    <property type="match status" value="2"/>
</dbReference>